<evidence type="ECO:0000256" key="8">
    <source>
        <dbReference type="ARBA" id="ARBA00022989"/>
    </source>
</evidence>
<evidence type="ECO:0000256" key="12">
    <source>
        <dbReference type="SAM" id="Phobius"/>
    </source>
</evidence>
<keyword evidence="5" id="KW-0547">Nucleotide-binding</keyword>
<dbReference type="InterPro" id="IPR011712">
    <property type="entry name" value="Sig_transdc_His_kin_sub3_dim/P"/>
</dbReference>
<sequence length="630" mass="70103">MDNEAISPFRTVAARYIAATCFVAVSFACAEWLSQHFVSAAASMSLCAIVLSSWLGGIGPGAWAVVLSLLAFDYGFVLPLHSFRVDPVDMPRMVLFSFTATFIGCLGALQHRTARSLRETHRRLAQTVSMLTSANEALQKENAEYLRVADQLRLSSAFLAEGQKISQTGCWRWNIRSATLVWSDEHYRIFGYPPAATPPDFKTIRQRIHPRDRDMVRDVVQRAIEANSAFECEYRVVLADGAIRYVFGTGRPLSYEDGRIVEYIGTTVDVTARKRTEDLLRKSEKAFRTLAENLPDSVVRYNRHCERIYVNPAFERNRRLSAQQALNVPLREAWMCDIPVEDYEAIVQRVLTSGDPGEVSGVWTVPGRARTYNSVRIAAERDADGEIVSAIAISRDITEAKEAEMRVEESRQLIRQLAGRSEAAREEERKHLARELHDGLAQSLLAVRLQLSVLSLEFGAHMPALTKRANLIVGHVDGAIKVVRNAVTSLRPVALDLGVLSALEWLVQEFIGEAGIPCKFSTDLSSIALRESETTALFRIAQEALRNIIRHAHATRACVLLKRETDGWLLEIRDDGVGFDATRKKSKSFGLVGIRERVLMFAGTFDLLTSPGAGTTLRIRIPATVSSEAS</sequence>
<feature type="domain" description="Histidine kinase/HSP90-like ATPase" evidence="14">
    <location>
        <begin position="532"/>
        <end position="625"/>
    </location>
</feature>
<dbReference type="Gene3D" id="3.30.450.20">
    <property type="entry name" value="PAS domain"/>
    <property type="match status" value="2"/>
</dbReference>
<organism evidence="15 16">
    <name type="scientific">Paraburkholderia edwinii</name>
    <dbReference type="NCBI Taxonomy" id="2861782"/>
    <lineage>
        <taxon>Bacteria</taxon>
        <taxon>Pseudomonadati</taxon>
        <taxon>Pseudomonadota</taxon>
        <taxon>Betaproteobacteria</taxon>
        <taxon>Burkholderiales</taxon>
        <taxon>Burkholderiaceae</taxon>
        <taxon>Paraburkholderia</taxon>
    </lineage>
</organism>
<dbReference type="InterPro" id="IPR036890">
    <property type="entry name" value="HATPase_C_sf"/>
</dbReference>
<evidence type="ECO:0000256" key="4">
    <source>
        <dbReference type="ARBA" id="ARBA00022692"/>
    </source>
</evidence>
<evidence type="ECO:0000256" key="10">
    <source>
        <dbReference type="ARBA" id="ARBA00023136"/>
    </source>
</evidence>
<keyword evidence="2" id="KW-0597">Phosphoprotein</keyword>
<dbReference type="InterPro" id="IPR001610">
    <property type="entry name" value="PAC"/>
</dbReference>
<dbReference type="Gene3D" id="2.10.70.100">
    <property type="match status" value="1"/>
</dbReference>
<evidence type="ECO:0000259" key="14">
    <source>
        <dbReference type="SMART" id="SM00387"/>
    </source>
</evidence>
<dbReference type="PANTHER" id="PTHR24421:SF59">
    <property type="entry name" value="OXYGEN SENSOR HISTIDINE KINASE NREB"/>
    <property type="match status" value="1"/>
</dbReference>
<dbReference type="InterPro" id="IPR000014">
    <property type="entry name" value="PAS"/>
</dbReference>
<feature type="transmembrane region" description="Helical" evidence="12">
    <location>
        <begin position="12"/>
        <end position="30"/>
    </location>
</feature>
<evidence type="ECO:0000256" key="11">
    <source>
        <dbReference type="SAM" id="Coils"/>
    </source>
</evidence>
<keyword evidence="11" id="KW-0175">Coiled coil</keyword>
<feature type="coiled-coil region" evidence="11">
    <location>
        <begin position="400"/>
        <end position="427"/>
    </location>
</feature>
<dbReference type="CDD" id="cd16917">
    <property type="entry name" value="HATPase_UhpB-NarQ-NarX-like"/>
    <property type="match status" value="1"/>
</dbReference>
<dbReference type="InterPro" id="IPR038318">
    <property type="entry name" value="KdpD_sf"/>
</dbReference>
<keyword evidence="4 12" id="KW-0812">Transmembrane</keyword>
<dbReference type="PANTHER" id="PTHR24421">
    <property type="entry name" value="NITRATE/NITRITE SENSOR PROTEIN NARX-RELATED"/>
    <property type="match status" value="1"/>
</dbReference>
<keyword evidence="6" id="KW-0418">Kinase</keyword>
<keyword evidence="7" id="KW-0067">ATP-binding</keyword>
<evidence type="ECO:0000256" key="6">
    <source>
        <dbReference type="ARBA" id="ARBA00022777"/>
    </source>
</evidence>
<protein>
    <submittedName>
        <fullName evidence="15">PAS domain-containing protein</fullName>
    </submittedName>
</protein>
<dbReference type="InterPro" id="IPR050482">
    <property type="entry name" value="Sensor_HK_TwoCompSys"/>
</dbReference>
<evidence type="ECO:0000256" key="2">
    <source>
        <dbReference type="ARBA" id="ARBA00022553"/>
    </source>
</evidence>
<evidence type="ECO:0000313" key="15">
    <source>
        <dbReference type="EMBL" id="QYD71588.1"/>
    </source>
</evidence>
<dbReference type="SMART" id="SM00086">
    <property type="entry name" value="PAC"/>
    <property type="match status" value="2"/>
</dbReference>
<evidence type="ECO:0000256" key="1">
    <source>
        <dbReference type="ARBA" id="ARBA00004141"/>
    </source>
</evidence>
<reference evidence="15 16" key="1">
    <citation type="submission" date="2021-07" db="EMBL/GenBank/DDBJ databases">
        <title>Paraburkholderia edwinii protects Aspergillus sp. from phenazines by acting as a toxin sponge.</title>
        <authorList>
            <person name="Dahlstrom K.M."/>
            <person name="Newman D.K."/>
        </authorList>
    </citation>
    <scope>NUCLEOTIDE SEQUENCE [LARGE SCALE GENOMIC DNA]</scope>
    <source>
        <strain evidence="15 16">Pe01</strain>
    </source>
</reference>
<dbReference type="Pfam" id="PF08447">
    <property type="entry name" value="PAS_3"/>
    <property type="match status" value="1"/>
</dbReference>
<dbReference type="Gene3D" id="1.20.5.1930">
    <property type="match status" value="1"/>
</dbReference>
<evidence type="ECO:0000256" key="5">
    <source>
        <dbReference type="ARBA" id="ARBA00022741"/>
    </source>
</evidence>
<dbReference type="InterPro" id="IPR025201">
    <property type="entry name" value="KdpD_TM"/>
</dbReference>
<dbReference type="Gene3D" id="3.30.565.10">
    <property type="entry name" value="Histidine kinase-like ATPase, C-terminal domain"/>
    <property type="match status" value="1"/>
</dbReference>
<dbReference type="Pfam" id="PF02518">
    <property type="entry name" value="HATPase_c"/>
    <property type="match status" value="1"/>
</dbReference>
<keyword evidence="10 12" id="KW-0472">Membrane</keyword>
<dbReference type="CDD" id="cd00130">
    <property type="entry name" value="PAS"/>
    <property type="match status" value="1"/>
</dbReference>
<dbReference type="Proteomes" id="UP000826462">
    <property type="component" value="Chromosome 2"/>
</dbReference>
<accession>A0ABX8UXK5</accession>
<gene>
    <name evidence="15" type="ORF">KZJ38_31785</name>
</gene>
<dbReference type="InterPro" id="IPR013655">
    <property type="entry name" value="PAS_fold_3"/>
</dbReference>
<name>A0ABX8UXK5_9BURK</name>
<feature type="domain" description="PAS" evidence="13">
    <location>
        <begin position="285"/>
        <end position="352"/>
    </location>
</feature>
<dbReference type="Pfam" id="PF08448">
    <property type="entry name" value="PAS_4"/>
    <property type="match status" value="1"/>
</dbReference>
<dbReference type="SMART" id="SM00091">
    <property type="entry name" value="PAS"/>
    <property type="match status" value="2"/>
</dbReference>
<dbReference type="InterPro" id="IPR013656">
    <property type="entry name" value="PAS_4"/>
</dbReference>
<keyword evidence="8 12" id="KW-1133">Transmembrane helix</keyword>
<keyword evidence="16" id="KW-1185">Reference proteome</keyword>
<dbReference type="Pfam" id="PF13493">
    <property type="entry name" value="DUF4118"/>
    <property type="match status" value="1"/>
</dbReference>
<evidence type="ECO:0000256" key="9">
    <source>
        <dbReference type="ARBA" id="ARBA00023012"/>
    </source>
</evidence>
<dbReference type="Gene3D" id="1.20.120.620">
    <property type="entry name" value="Backbone structure of the membrane domain of e. Coli histidine kinase receptor kdpd"/>
    <property type="match status" value="1"/>
</dbReference>
<dbReference type="NCBIfam" id="TIGR00229">
    <property type="entry name" value="sensory_box"/>
    <property type="match status" value="2"/>
</dbReference>
<feature type="domain" description="PAS" evidence="13">
    <location>
        <begin position="157"/>
        <end position="225"/>
    </location>
</feature>
<dbReference type="SMART" id="SM00387">
    <property type="entry name" value="HATPase_c"/>
    <property type="match status" value="1"/>
</dbReference>
<proteinExistence type="predicted"/>
<evidence type="ECO:0000259" key="13">
    <source>
        <dbReference type="SMART" id="SM00091"/>
    </source>
</evidence>
<evidence type="ECO:0000256" key="3">
    <source>
        <dbReference type="ARBA" id="ARBA00022679"/>
    </source>
</evidence>
<dbReference type="SUPFAM" id="SSF55874">
    <property type="entry name" value="ATPase domain of HSP90 chaperone/DNA topoisomerase II/histidine kinase"/>
    <property type="match status" value="1"/>
</dbReference>
<keyword evidence="9" id="KW-0902">Two-component regulatory system</keyword>
<dbReference type="EMBL" id="CP080096">
    <property type="protein sequence ID" value="QYD71588.1"/>
    <property type="molecule type" value="Genomic_DNA"/>
</dbReference>
<evidence type="ECO:0000256" key="7">
    <source>
        <dbReference type="ARBA" id="ARBA00022840"/>
    </source>
</evidence>
<comment type="subcellular location">
    <subcellularLocation>
        <location evidence="1">Membrane</location>
        <topology evidence="1">Multi-pass membrane protein</topology>
    </subcellularLocation>
</comment>
<feature type="transmembrane region" description="Helical" evidence="12">
    <location>
        <begin position="93"/>
        <end position="109"/>
    </location>
</feature>
<dbReference type="SUPFAM" id="SSF55785">
    <property type="entry name" value="PYP-like sensor domain (PAS domain)"/>
    <property type="match status" value="2"/>
</dbReference>
<keyword evidence="3" id="KW-0808">Transferase</keyword>
<dbReference type="InterPro" id="IPR003594">
    <property type="entry name" value="HATPase_dom"/>
</dbReference>
<evidence type="ECO:0000313" key="16">
    <source>
        <dbReference type="Proteomes" id="UP000826462"/>
    </source>
</evidence>
<dbReference type="Pfam" id="PF07730">
    <property type="entry name" value="HisKA_3"/>
    <property type="match status" value="1"/>
</dbReference>
<dbReference type="RefSeq" id="WP_219801016.1">
    <property type="nucleotide sequence ID" value="NZ_CP080096.1"/>
</dbReference>
<dbReference type="InterPro" id="IPR035965">
    <property type="entry name" value="PAS-like_dom_sf"/>
</dbReference>